<dbReference type="OrthoDB" id="9764149at2"/>
<dbReference type="InterPro" id="IPR001900">
    <property type="entry name" value="RNase_II/R"/>
</dbReference>
<dbReference type="PANTHER" id="PTHR23355">
    <property type="entry name" value="RIBONUCLEASE"/>
    <property type="match status" value="1"/>
</dbReference>
<dbReference type="PROSITE" id="PS01175">
    <property type="entry name" value="RIBONUCLEASE_II"/>
    <property type="match status" value="1"/>
</dbReference>
<dbReference type="GO" id="GO:0005829">
    <property type="term" value="C:cytosol"/>
    <property type="evidence" value="ECO:0007669"/>
    <property type="project" value="TreeGrafter"/>
</dbReference>
<evidence type="ECO:0000313" key="4">
    <source>
        <dbReference type="Proteomes" id="UP000017119"/>
    </source>
</evidence>
<feature type="coiled-coil region" evidence="1">
    <location>
        <begin position="165"/>
        <end position="195"/>
    </location>
</feature>
<dbReference type="GO" id="GO:0003723">
    <property type="term" value="F:RNA binding"/>
    <property type="evidence" value="ECO:0007669"/>
    <property type="project" value="InterPro"/>
</dbReference>
<evidence type="ECO:0000313" key="3">
    <source>
        <dbReference type="EMBL" id="AGX88837.1"/>
    </source>
</evidence>
<dbReference type="InterPro" id="IPR050180">
    <property type="entry name" value="RNR_Ribonuclease"/>
</dbReference>
<dbReference type="SMART" id="SM00955">
    <property type="entry name" value="RNB"/>
    <property type="match status" value="1"/>
</dbReference>
<evidence type="ECO:0000256" key="1">
    <source>
        <dbReference type="SAM" id="Coils"/>
    </source>
</evidence>
<dbReference type="InterPro" id="IPR022966">
    <property type="entry name" value="RNase_II/R_CS"/>
</dbReference>
<feature type="domain" description="RNB" evidence="2">
    <location>
        <begin position="189"/>
        <end position="525"/>
    </location>
</feature>
<dbReference type="KEGG" id="mpv:PRV_00305"/>
<proteinExistence type="predicted"/>
<dbReference type="EMBL" id="CP006771">
    <property type="protein sequence ID" value="AGX88837.1"/>
    <property type="molecule type" value="Genomic_DNA"/>
</dbReference>
<dbReference type="HOGENOM" id="CLU_002333_7_3_14"/>
<dbReference type="PANTHER" id="PTHR23355:SF9">
    <property type="entry name" value="DIS3-LIKE EXONUCLEASE 2"/>
    <property type="match status" value="1"/>
</dbReference>
<dbReference type="InterPro" id="IPR012340">
    <property type="entry name" value="NA-bd_OB-fold"/>
</dbReference>
<dbReference type="STRING" id="1403316.PRV_00305"/>
<gene>
    <name evidence="3" type="ORF">PRV_00305</name>
</gene>
<dbReference type="Pfam" id="PF00773">
    <property type="entry name" value="RNB"/>
    <property type="match status" value="1"/>
</dbReference>
<dbReference type="GO" id="GO:0004540">
    <property type="term" value="F:RNA nuclease activity"/>
    <property type="evidence" value="ECO:0007669"/>
    <property type="project" value="InterPro"/>
</dbReference>
<sequence>MRKNNKNDLSFKRIKINRFSETGFIPRFGITIKKENLMGALHNDLVAFREFPYSGKLDSQSRLKEGYVAQIIERFKTNFVVEVIKIENPNKIWVFFDDSQFSGLQEISGFFPDIKKGEKVLLKLHTFPPKKISGEIVKVLGDSKNGEIEYISLLEDLNLRSSFNNKELYKEIQELEEKQEKILKNTELYQDLRDKNFFTIDGDTAKDFDDAIFVEKIDQKYGVYIAIADVWAFLVNCPSIFKEARERGNSIYLLNRVIPMLPSILSEKLCSLRENEEKHTICVYVEVNQEGKILFNTFKVFPSIIISKKRFTYSFLNQYFAGKNQLEGIELKIRATIKEVYEVFQLIDKRRKKEGKSSLMIMHFQLEHQINENEEIINVEIEKNNYPRIAEKLIEVFMVLANQLIANFLNSKNIKSIYRVHKVPDPIRVQAFFNIFRELNPSSDIPEKAENTIKTFNSLLEKSKNNKYLQIIQYHVLQALPKAEYSLENIGHFGLNLNNYLHFTSPIRRFADLIIHKTLWMYFFDNKGYSKRERENHEFELEKISYQVNLLEKIGVTAEKRFISRKLFKYLCHKYPNREFNAVIFAKNPWGYLLKLEGFYDGFMRTSKNIKVGTNILVRPVKYSWDEFEFIN</sequence>
<dbReference type="GO" id="GO:0006402">
    <property type="term" value="P:mRNA catabolic process"/>
    <property type="evidence" value="ECO:0007669"/>
    <property type="project" value="TreeGrafter"/>
</dbReference>
<name>U5NBS7_9MOLU</name>
<dbReference type="SUPFAM" id="SSF50249">
    <property type="entry name" value="Nucleic acid-binding proteins"/>
    <property type="match status" value="1"/>
</dbReference>
<protein>
    <recommendedName>
        <fullName evidence="2">RNB domain-containing protein</fullName>
    </recommendedName>
</protein>
<dbReference type="Proteomes" id="UP000017119">
    <property type="component" value="Chromosome"/>
</dbReference>
<reference evidence="3 4" key="1">
    <citation type="journal article" date="2013" name="Genome Announc.">
        <title>Genome Sequence of Mycoplasma parvum (Formerly Eperythrozoon parvum), a Diminutive Hemoplasma of the Pig.</title>
        <authorList>
            <person name="do Nascimento N.C."/>
            <person name="Dos Santos A.P."/>
            <person name="Chu Y."/>
            <person name="Guimaraes A.M."/>
            <person name="Pagliaro A."/>
            <person name="Messick J.B."/>
        </authorList>
    </citation>
    <scope>NUCLEOTIDE SEQUENCE [LARGE SCALE GENOMIC DNA]</scope>
    <source>
        <strain evidence="3 4">Indiana</strain>
    </source>
</reference>
<dbReference type="AlphaFoldDB" id="U5NBS7"/>
<evidence type="ECO:0000259" key="2">
    <source>
        <dbReference type="SMART" id="SM00955"/>
    </source>
</evidence>
<keyword evidence="4" id="KW-1185">Reference proteome</keyword>
<accession>U5NBS7</accession>
<dbReference type="RefSeq" id="WP_022768809.1">
    <property type="nucleotide sequence ID" value="NC_022575.1"/>
</dbReference>
<keyword evidence="1" id="KW-0175">Coiled coil</keyword>
<organism evidence="3 4">
    <name type="scientific">Mycoplasma parvum str. Indiana</name>
    <dbReference type="NCBI Taxonomy" id="1403316"/>
    <lineage>
        <taxon>Bacteria</taxon>
        <taxon>Bacillati</taxon>
        <taxon>Mycoplasmatota</taxon>
        <taxon>Mollicutes</taxon>
        <taxon>Mycoplasmataceae</taxon>
        <taxon>Mycoplasma</taxon>
    </lineage>
</organism>
<dbReference type="PATRIC" id="fig|1403316.3.peg.45"/>